<dbReference type="Pfam" id="PF06325">
    <property type="entry name" value="PrmA"/>
    <property type="match status" value="1"/>
</dbReference>
<dbReference type="Gene3D" id="3.40.50.150">
    <property type="entry name" value="Vaccinia Virus protein VP39"/>
    <property type="match status" value="1"/>
</dbReference>
<reference evidence="3 4" key="1">
    <citation type="submission" date="2021-01" db="EMBL/GenBank/DDBJ databases">
        <title>Actinoplanes sp. nov. LDG1-06 isolated from lichen.</title>
        <authorList>
            <person name="Saeng-In P."/>
            <person name="Phongsopitanun W."/>
            <person name="Kanchanasin P."/>
            <person name="Yuki M."/>
            <person name="Kudo T."/>
            <person name="Ohkuma M."/>
            <person name="Tanasupawat S."/>
        </authorList>
    </citation>
    <scope>NUCLEOTIDE SEQUENCE [LARGE SCALE GENOMIC DNA]</scope>
    <source>
        <strain evidence="3 4">LDG1-06</strain>
    </source>
</reference>
<dbReference type="PANTHER" id="PTHR43648:SF1">
    <property type="entry name" value="ELECTRON TRANSFER FLAVOPROTEIN BETA SUBUNIT LYSINE METHYLTRANSFERASE"/>
    <property type="match status" value="1"/>
</dbReference>
<sequence>MPQPTTTLRPAPLAPEISLHLAADSTGLFDSAGGEFRSDEPPPFWAFVWAGGQALARFLLDHPETVAGRRVRDLATGSGIAAIAAARAGAAEVSATDIDPAAVRAAHRNATANDVTLSDLSAPVEVLLAGDVFYSPSVAEEMTQRLRAARRESAEVLVGDPGRGYFPERLFERVAEYAVPVPAALEEAETLVTGVWRMR</sequence>
<dbReference type="Proteomes" id="UP000632138">
    <property type="component" value="Unassembled WGS sequence"/>
</dbReference>
<dbReference type="RefSeq" id="WP_203378713.1">
    <property type="nucleotide sequence ID" value="NZ_JAENHP010000008.1"/>
</dbReference>
<keyword evidence="2" id="KW-0808">Transferase</keyword>
<evidence type="ECO:0000256" key="2">
    <source>
        <dbReference type="ARBA" id="ARBA00022679"/>
    </source>
</evidence>
<organism evidence="3 4">
    <name type="scientific">Paractinoplanes ovalisporus</name>
    <dbReference type="NCBI Taxonomy" id="2810368"/>
    <lineage>
        <taxon>Bacteria</taxon>
        <taxon>Bacillati</taxon>
        <taxon>Actinomycetota</taxon>
        <taxon>Actinomycetes</taxon>
        <taxon>Micromonosporales</taxon>
        <taxon>Micromonosporaceae</taxon>
        <taxon>Paractinoplanes</taxon>
    </lineage>
</organism>
<dbReference type="EMBL" id="JAENHP010000008">
    <property type="protein sequence ID" value="MBM2618691.1"/>
    <property type="molecule type" value="Genomic_DNA"/>
</dbReference>
<dbReference type="GO" id="GO:0032259">
    <property type="term" value="P:methylation"/>
    <property type="evidence" value="ECO:0007669"/>
    <property type="project" value="UniProtKB-KW"/>
</dbReference>
<protein>
    <submittedName>
        <fullName evidence="3">Methyltransferase</fullName>
    </submittedName>
</protein>
<dbReference type="SUPFAM" id="SSF53335">
    <property type="entry name" value="S-adenosyl-L-methionine-dependent methyltransferases"/>
    <property type="match status" value="1"/>
</dbReference>
<name>A0ABS2AFU8_9ACTN</name>
<evidence type="ECO:0000256" key="1">
    <source>
        <dbReference type="ARBA" id="ARBA00022603"/>
    </source>
</evidence>
<gene>
    <name evidence="3" type="ORF">JIG36_24335</name>
</gene>
<keyword evidence="4" id="KW-1185">Reference proteome</keyword>
<accession>A0ABS2AFU8</accession>
<dbReference type="InterPro" id="IPR029063">
    <property type="entry name" value="SAM-dependent_MTases_sf"/>
</dbReference>
<comment type="caution">
    <text evidence="3">The sequence shown here is derived from an EMBL/GenBank/DDBJ whole genome shotgun (WGS) entry which is preliminary data.</text>
</comment>
<dbReference type="InterPro" id="IPR050078">
    <property type="entry name" value="Ribosomal_L11_MeTrfase_PrmA"/>
</dbReference>
<evidence type="ECO:0000313" key="4">
    <source>
        <dbReference type="Proteomes" id="UP000632138"/>
    </source>
</evidence>
<dbReference type="PANTHER" id="PTHR43648">
    <property type="entry name" value="ELECTRON TRANSFER FLAVOPROTEIN BETA SUBUNIT LYSINE METHYLTRANSFERASE"/>
    <property type="match status" value="1"/>
</dbReference>
<evidence type="ECO:0000313" key="3">
    <source>
        <dbReference type="EMBL" id="MBM2618691.1"/>
    </source>
</evidence>
<proteinExistence type="predicted"/>
<dbReference type="GO" id="GO:0008168">
    <property type="term" value="F:methyltransferase activity"/>
    <property type="evidence" value="ECO:0007669"/>
    <property type="project" value="UniProtKB-KW"/>
</dbReference>
<keyword evidence="1 3" id="KW-0489">Methyltransferase</keyword>